<proteinExistence type="predicted"/>
<dbReference type="PROSITE" id="PS51898">
    <property type="entry name" value="TYR_RECOMBINASE"/>
    <property type="match status" value="1"/>
</dbReference>
<evidence type="ECO:0000313" key="6">
    <source>
        <dbReference type="Proteomes" id="UP001500571"/>
    </source>
</evidence>
<dbReference type="EMBL" id="BAAAPB010000004">
    <property type="protein sequence ID" value="GAA1970129.1"/>
    <property type="molecule type" value="Genomic_DNA"/>
</dbReference>
<evidence type="ECO:0000256" key="3">
    <source>
        <dbReference type="SAM" id="MobiDB-lite"/>
    </source>
</evidence>
<comment type="caution">
    <text evidence="5">The sequence shown here is derived from an EMBL/GenBank/DDBJ whole genome shotgun (WGS) entry which is preliminary data.</text>
</comment>
<keyword evidence="2" id="KW-0233">DNA recombination</keyword>
<dbReference type="Pfam" id="PF00589">
    <property type="entry name" value="Phage_integrase"/>
    <property type="match status" value="1"/>
</dbReference>
<keyword evidence="1" id="KW-0238">DNA-binding</keyword>
<gene>
    <name evidence="5" type="ORF">GCM10009798_33560</name>
</gene>
<feature type="compositionally biased region" description="Basic residues" evidence="3">
    <location>
        <begin position="1"/>
        <end position="10"/>
    </location>
</feature>
<dbReference type="PANTHER" id="PTHR34605">
    <property type="entry name" value="PHAGE_INTEGRASE DOMAIN-CONTAINING PROTEIN"/>
    <property type="match status" value="1"/>
</dbReference>
<evidence type="ECO:0000259" key="4">
    <source>
        <dbReference type="PROSITE" id="PS51898"/>
    </source>
</evidence>
<dbReference type="SUPFAM" id="SSF56349">
    <property type="entry name" value="DNA breaking-rejoining enzymes"/>
    <property type="match status" value="2"/>
</dbReference>
<dbReference type="InterPro" id="IPR013762">
    <property type="entry name" value="Integrase-like_cat_sf"/>
</dbReference>
<dbReference type="InterPro" id="IPR002104">
    <property type="entry name" value="Integrase_catalytic"/>
</dbReference>
<protein>
    <recommendedName>
        <fullName evidence="4">Tyr recombinase domain-containing protein</fullName>
    </recommendedName>
</protein>
<dbReference type="SUPFAM" id="SSF47823">
    <property type="entry name" value="lambda integrase-like, N-terminal domain"/>
    <property type="match status" value="1"/>
</dbReference>
<evidence type="ECO:0000313" key="5">
    <source>
        <dbReference type="EMBL" id="GAA1970129.1"/>
    </source>
</evidence>
<accession>A0ABP5CXH8</accession>
<dbReference type="Proteomes" id="UP001500571">
    <property type="component" value="Unassembled WGS sequence"/>
</dbReference>
<evidence type="ECO:0000256" key="1">
    <source>
        <dbReference type="ARBA" id="ARBA00023125"/>
    </source>
</evidence>
<evidence type="ECO:0000256" key="2">
    <source>
        <dbReference type="ARBA" id="ARBA00023172"/>
    </source>
</evidence>
<dbReference type="Gene3D" id="1.10.150.130">
    <property type="match status" value="1"/>
</dbReference>
<name>A0ABP5CXH8_9ACTN</name>
<sequence>MNYSRTRNHPSPRQGDGRSSDPGASKALVALVDTLSSHSRGEALSRGMDAANDDDRAAATLDVELVEAELTDGTQISLDANVIDLVLDSYLDDRGRLVPVPVQKAAVPVNGLSDDDAKRLARTRQINDMRSRAWADNTLRAYGSGVRAWRSWCADENVPALPLDPVHVVNHILDLVFVRNGADYLKDDEGNYVTSVVASTVEIRLSALNKLAEFVGLPRPGDNLGVLEVIRGLRRTLGTAPTKRRAALDFALLTRCLEATTGATFAGARLRAAVLLRARTGASVGQLAGLEWADVELSSEVAVISLPPRRKGGQVQRVEVRKHRNKRLCLIEALSQLRRIAPELGPVICRRDGTELSRQAVHLSLSEVCRPAGGFGALARANDRVLASVLESAPTPTALETARDRALLLTGFYTARRRSELEALNWRDLIDHGRDGWEVKIRRSKTDQTGQGHTNWLPQEDEDNPLLCPARAMREYRRLLAKTIGREPSHAEPVFVPLTSGGAVRRARGDRLKRLTADAISDVVTRRAAAAGLVSPAGSGGFGGHSLRAGFVTEALRDGKLSIPEVQEVTGHKSADILLGYSREVNAAKRNGSRRLMEAVRDSRKPT</sequence>
<reference evidence="6" key="1">
    <citation type="journal article" date="2019" name="Int. J. Syst. Evol. Microbiol.">
        <title>The Global Catalogue of Microorganisms (GCM) 10K type strain sequencing project: providing services to taxonomists for standard genome sequencing and annotation.</title>
        <authorList>
            <consortium name="The Broad Institute Genomics Platform"/>
            <consortium name="The Broad Institute Genome Sequencing Center for Infectious Disease"/>
            <person name="Wu L."/>
            <person name="Ma J."/>
        </authorList>
    </citation>
    <scope>NUCLEOTIDE SEQUENCE [LARGE SCALE GENOMIC DNA]</scope>
    <source>
        <strain evidence="6">JCM 15309</strain>
    </source>
</reference>
<feature type="region of interest" description="Disordered" evidence="3">
    <location>
        <begin position="1"/>
        <end position="26"/>
    </location>
</feature>
<dbReference type="RefSeq" id="WP_344047535.1">
    <property type="nucleotide sequence ID" value="NZ_BAAAPB010000004.1"/>
</dbReference>
<dbReference type="InterPro" id="IPR011010">
    <property type="entry name" value="DNA_brk_join_enz"/>
</dbReference>
<organism evidence="5 6">
    <name type="scientific">Nocardioides panacihumi</name>
    <dbReference type="NCBI Taxonomy" id="400774"/>
    <lineage>
        <taxon>Bacteria</taxon>
        <taxon>Bacillati</taxon>
        <taxon>Actinomycetota</taxon>
        <taxon>Actinomycetes</taxon>
        <taxon>Propionibacteriales</taxon>
        <taxon>Nocardioidaceae</taxon>
        <taxon>Nocardioides</taxon>
    </lineage>
</organism>
<keyword evidence="6" id="KW-1185">Reference proteome</keyword>
<feature type="domain" description="Tyr recombinase" evidence="4">
    <location>
        <begin position="385"/>
        <end position="596"/>
    </location>
</feature>
<dbReference type="InterPro" id="IPR052925">
    <property type="entry name" value="Phage_Integrase-like_Recomb"/>
</dbReference>
<dbReference type="Gene3D" id="1.10.443.10">
    <property type="entry name" value="Intergrase catalytic core"/>
    <property type="match status" value="2"/>
</dbReference>
<dbReference type="PANTHER" id="PTHR34605:SF3">
    <property type="entry name" value="P CELL-TYPE AGGLUTINATION PROTEIN MAP4-LIKE-RELATED"/>
    <property type="match status" value="1"/>
</dbReference>
<dbReference type="InterPro" id="IPR010998">
    <property type="entry name" value="Integrase_recombinase_N"/>
</dbReference>